<evidence type="ECO:0000313" key="5">
    <source>
        <dbReference type="WBParaSite" id="Pan_g8606.t1"/>
    </source>
</evidence>
<feature type="compositionally biased region" description="Low complexity" evidence="2">
    <location>
        <begin position="338"/>
        <end position="366"/>
    </location>
</feature>
<feature type="compositionally biased region" description="Basic residues" evidence="2">
    <location>
        <begin position="606"/>
        <end position="615"/>
    </location>
</feature>
<dbReference type="AlphaFoldDB" id="A0A7E4WB44"/>
<dbReference type="PANTHER" id="PTHR13037">
    <property type="entry name" value="FORMIN"/>
    <property type="match status" value="1"/>
</dbReference>
<protein>
    <submittedName>
        <fullName evidence="5">Protein kinase domain-containing protein</fullName>
    </submittedName>
</protein>
<evidence type="ECO:0000313" key="4">
    <source>
        <dbReference type="Proteomes" id="UP000492821"/>
    </source>
</evidence>
<feature type="compositionally biased region" description="Pro residues" evidence="2">
    <location>
        <begin position="508"/>
        <end position="555"/>
    </location>
</feature>
<organism evidence="4 5">
    <name type="scientific">Panagrellus redivivus</name>
    <name type="common">Microworm</name>
    <dbReference type="NCBI Taxonomy" id="6233"/>
    <lineage>
        <taxon>Eukaryota</taxon>
        <taxon>Metazoa</taxon>
        <taxon>Ecdysozoa</taxon>
        <taxon>Nematoda</taxon>
        <taxon>Chromadorea</taxon>
        <taxon>Rhabditida</taxon>
        <taxon>Tylenchina</taxon>
        <taxon>Panagrolaimomorpha</taxon>
        <taxon>Panagrolaimoidea</taxon>
        <taxon>Panagrolaimidae</taxon>
        <taxon>Panagrellus</taxon>
    </lineage>
</organism>
<keyword evidence="4" id="KW-1185">Reference proteome</keyword>
<reference evidence="4" key="1">
    <citation type="journal article" date="2013" name="Genetics">
        <title>The draft genome and transcriptome of Panagrellus redivivus are shaped by the harsh demands of a free-living lifestyle.</title>
        <authorList>
            <person name="Srinivasan J."/>
            <person name="Dillman A.R."/>
            <person name="Macchietto M.G."/>
            <person name="Heikkinen L."/>
            <person name="Lakso M."/>
            <person name="Fracchia K.M."/>
            <person name="Antoshechkin I."/>
            <person name="Mortazavi A."/>
            <person name="Wong G."/>
            <person name="Sternberg P.W."/>
        </authorList>
    </citation>
    <scope>NUCLEOTIDE SEQUENCE [LARGE SCALE GENOMIC DNA]</scope>
    <source>
        <strain evidence="4">MT8872</strain>
    </source>
</reference>
<feature type="transmembrane region" description="Helical" evidence="3">
    <location>
        <begin position="383"/>
        <end position="410"/>
    </location>
</feature>
<feature type="compositionally biased region" description="Low complexity" evidence="2">
    <location>
        <begin position="467"/>
        <end position="476"/>
    </location>
</feature>
<sequence>MLRTVDVVDVMSVKKTWGPAEHPEGQLVLDRQCLATRLSHAKLVDLDFSGRSDCGGYAARVCDFECVNYVRGRRMSDKWKVDIHISNCTSRAEFLYFVTRKHDKLLYTQGGINSIYQSSDSFIHSALRGGRLAAMIGTALAYLISLALVTGAPVNPGYFATTDVATMTRDIALPTSIIYGGLGVTMENQDSTNKFALAMKKEMFVLGFKTVKSDPELMKRYLVVTMTKPNTDDSISMRIELRVDDSGGGYVNIMRGSQDKIYLGRFVNFDMEFTVNRDGTVTSREITTNIPIYDHCADFDSTHCMMFVSLASENLAPGTVVTFGGDVKFLTKTRPTTTTTTTTALMTTPHKSSAQPNSNNASPPESDGSVQTTETVAKAGGQWWIVIVVVVIFVVIVLVVTGVIAAIFCYRKKQATAKNTPGVSGASMDQPCDETTVGNPTGAEPTSVNQVHKSAQANDNIYDNLDPNAAPLKNAENPPPPPSQPPPPPESTPPPPPPPTSQAKPPQESTPPPPQPPASATPPPPPPASATPPPPPPASQAKPPPASTTPPPPATPQAAPNAGPMSSKEPADKPAAEAKMGSNDDPKTPSQKADVPKNADAGANKTGKKKKKRKKWQDIPLLPGDDPNSPKMGEAGREYDKLRFKRQFKGNRAEDAKFIKMFNEELARKAQSTPDKAPITPTPPILQQ</sequence>
<evidence type="ECO:0000256" key="3">
    <source>
        <dbReference type="SAM" id="Phobius"/>
    </source>
</evidence>
<accession>A0A7E4WB44</accession>
<keyword evidence="3" id="KW-1133">Transmembrane helix</keyword>
<dbReference type="PRINTS" id="PR01217">
    <property type="entry name" value="PRICHEXTENSN"/>
</dbReference>
<feature type="region of interest" description="Disordered" evidence="2">
    <location>
        <begin position="667"/>
        <end position="688"/>
    </location>
</feature>
<feature type="compositionally biased region" description="Pro residues" evidence="2">
    <location>
        <begin position="477"/>
        <end position="500"/>
    </location>
</feature>
<feature type="region of interest" description="Disordered" evidence="2">
    <location>
        <begin position="416"/>
        <end position="635"/>
    </location>
</feature>
<evidence type="ECO:0000256" key="2">
    <source>
        <dbReference type="SAM" id="MobiDB-lite"/>
    </source>
</evidence>
<dbReference type="PANTHER" id="PTHR13037:SF24">
    <property type="entry name" value="POLYCOMB PROTEIN PCL-RELATED"/>
    <property type="match status" value="1"/>
</dbReference>
<feature type="compositionally biased region" description="Basic and acidic residues" evidence="2">
    <location>
        <begin position="569"/>
        <end position="587"/>
    </location>
</feature>
<dbReference type="WBParaSite" id="Pan_g8606.t1">
    <property type="protein sequence ID" value="Pan_g8606.t1"/>
    <property type="gene ID" value="Pan_g8606"/>
</dbReference>
<keyword evidence="3" id="KW-0472">Membrane</keyword>
<proteinExistence type="predicted"/>
<name>A0A7E4WB44_PANRE</name>
<dbReference type="Proteomes" id="UP000492821">
    <property type="component" value="Unassembled WGS sequence"/>
</dbReference>
<feature type="compositionally biased region" description="Polar residues" evidence="2">
    <location>
        <begin position="436"/>
        <end position="461"/>
    </location>
</feature>
<evidence type="ECO:0000256" key="1">
    <source>
        <dbReference type="ARBA" id="ARBA00022581"/>
    </source>
</evidence>
<keyword evidence="3" id="KW-0812">Transmembrane</keyword>
<keyword evidence="1" id="KW-0945">Host-virus interaction</keyword>
<reference evidence="5" key="2">
    <citation type="submission" date="2020-10" db="UniProtKB">
        <authorList>
            <consortium name="WormBaseParasite"/>
        </authorList>
    </citation>
    <scope>IDENTIFICATION</scope>
</reference>
<feature type="region of interest" description="Disordered" evidence="2">
    <location>
        <begin position="338"/>
        <end position="373"/>
    </location>
</feature>